<name>A0ABS1BHP7_9SPHI</name>
<protein>
    <submittedName>
        <fullName evidence="1">Uncharacterized protein</fullName>
    </submittedName>
</protein>
<gene>
    <name evidence="1" type="ORF">I5M32_05390</name>
</gene>
<dbReference type="EMBL" id="JAEHFY010000006">
    <property type="protein sequence ID" value="MBK0382390.1"/>
    <property type="molecule type" value="Genomic_DNA"/>
</dbReference>
<comment type="caution">
    <text evidence="1">The sequence shown here is derived from an EMBL/GenBank/DDBJ whole genome shotgun (WGS) entry which is preliminary data.</text>
</comment>
<sequence length="74" mass="8463">METFTVELINPKAKKLLQDLADMNLITISKSKKSLDNLLNTLRSNETPSIEEITKEVEKARTKRHESKTANSYN</sequence>
<proteinExistence type="predicted"/>
<evidence type="ECO:0000313" key="1">
    <source>
        <dbReference type="EMBL" id="MBK0382390.1"/>
    </source>
</evidence>
<keyword evidence="2" id="KW-1185">Reference proteome</keyword>
<dbReference type="RefSeq" id="WP_200585167.1">
    <property type="nucleotide sequence ID" value="NZ_JAEHFY010000006.1"/>
</dbReference>
<accession>A0ABS1BHP7</accession>
<organism evidence="1 2">
    <name type="scientific">Pedobacter segetis</name>
    <dbReference type="NCBI Taxonomy" id="2793069"/>
    <lineage>
        <taxon>Bacteria</taxon>
        <taxon>Pseudomonadati</taxon>
        <taxon>Bacteroidota</taxon>
        <taxon>Sphingobacteriia</taxon>
        <taxon>Sphingobacteriales</taxon>
        <taxon>Sphingobacteriaceae</taxon>
        <taxon>Pedobacter</taxon>
    </lineage>
</organism>
<evidence type="ECO:0000313" key="2">
    <source>
        <dbReference type="Proteomes" id="UP000660024"/>
    </source>
</evidence>
<reference evidence="1 2" key="1">
    <citation type="submission" date="2020-12" db="EMBL/GenBank/DDBJ databases">
        <title>Bacterial novel species Pedobacter sp. SD-b isolated from soil.</title>
        <authorList>
            <person name="Jung H.-Y."/>
        </authorList>
    </citation>
    <scope>NUCLEOTIDE SEQUENCE [LARGE SCALE GENOMIC DNA]</scope>
    <source>
        <strain evidence="1 2">SD-b</strain>
    </source>
</reference>
<dbReference type="Proteomes" id="UP000660024">
    <property type="component" value="Unassembled WGS sequence"/>
</dbReference>